<accession>A0A2J7QSE6</accession>
<feature type="region of interest" description="Disordered" evidence="1">
    <location>
        <begin position="347"/>
        <end position="378"/>
    </location>
</feature>
<reference evidence="2 3" key="1">
    <citation type="submission" date="2017-12" db="EMBL/GenBank/DDBJ databases">
        <title>Hemimetabolous genomes reveal molecular basis of termite eusociality.</title>
        <authorList>
            <person name="Harrison M.C."/>
            <person name="Jongepier E."/>
            <person name="Robertson H.M."/>
            <person name="Arning N."/>
            <person name="Bitard-Feildel T."/>
            <person name="Chao H."/>
            <person name="Childers C.P."/>
            <person name="Dinh H."/>
            <person name="Doddapaneni H."/>
            <person name="Dugan S."/>
            <person name="Gowin J."/>
            <person name="Greiner C."/>
            <person name="Han Y."/>
            <person name="Hu H."/>
            <person name="Hughes D.S.T."/>
            <person name="Huylmans A.-K."/>
            <person name="Kemena C."/>
            <person name="Kremer L.P.M."/>
            <person name="Lee S.L."/>
            <person name="Lopez-Ezquerra A."/>
            <person name="Mallet L."/>
            <person name="Monroy-Kuhn J.M."/>
            <person name="Moser A."/>
            <person name="Murali S.C."/>
            <person name="Muzny D.M."/>
            <person name="Otani S."/>
            <person name="Piulachs M.-D."/>
            <person name="Poelchau M."/>
            <person name="Qu J."/>
            <person name="Schaub F."/>
            <person name="Wada-Katsumata A."/>
            <person name="Worley K.C."/>
            <person name="Xie Q."/>
            <person name="Ylla G."/>
            <person name="Poulsen M."/>
            <person name="Gibbs R.A."/>
            <person name="Schal C."/>
            <person name="Richards S."/>
            <person name="Belles X."/>
            <person name="Korb J."/>
            <person name="Bornberg-Bauer E."/>
        </authorList>
    </citation>
    <scope>NUCLEOTIDE SEQUENCE [LARGE SCALE GENOMIC DNA]</scope>
    <source>
        <tissue evidence="2">Whole body</tissue>
    </source>
</reference>
<dbReference type="InParanoid" id="A0A2J7QSE6"/>
<evidence type="ECO:0000313" key="2">
    <source>
        <dbReference type="EMBL" id="PNF31495.1"/>
    </source>
</evidence>
<protein>
    <recommendedName>
        <fullName evidence="4">Microtubule-associated protein 9</fullName>
    </recommendedName>
</protein>
<dbReference type="GO" id="GO:0090307">
    <property type="term" value="P:mitotic spindle assembly"/>
    <property type="evidence" value="ECO:0007669"/>
    <property type="project" value="TreeGrafter"/>
</dbReference>
<dbReference type="Proteomes" id="UP000235965">
    <property type="component" value="Unassembled WGS sequence"/>
</dbReference>
<dbReference type="GO" id="GO:0008017">
    <property type="term" value="F:microtubule binding"/>
    <property type="evidence" value="ECO:0007669"/>
    <property type="project" value="TreeGrafter"/>
</dbReference>
<dbReference type="GO" id="GO:1902412">
    <property type="term" value="P:regulation of mitotic cytokinesis"/>
    <property type="evidence" value="ECO:0007669"/>
    <property type="project" value="TreeGrafter"/>
</dbReference>
<feature type="region of interest" description="Disordered" evidence="1">
    <location>
        <begin position="258"/>
        <end position="279"/>
    </location>
</feature>
<name>A0A2J7QSE6_9NEOP</name>
<evidence type="ECO:0000256" key="1">
    <source>
        <dbReference type="SAM" id="MobiDB-lite"/>
    </source>
</evidence>
<proteinExistence type="predicted"/>
<dbReference type="InterPro" id="IPR026106">
    <property type="entry name" value="MAP9"/>
</dbReference>
<dbReference type="GO" id="GO:0000235">
    <property type="term" value="C:astral microtubule"/>
    <property type="evidence" value="ECO:0007669"/>
    <property type="project" value="TreeGrafter"/>
</dbReference>
<feature type="region of interest" description="Disordered" evidence="1">
    <location>
        <begin position="76"/>
        <end position="123"/>
    </location>
</feature>
<dbReference type="PANTHER" id="PTHR14739">
    <property type="entry name" value="MICROTUBULE-ASSOCIATED PROTEIN 9"/>
    <property type="match status" value="1"/>
</dbReference>
<comment type="caution">
    <text evidence="2">The sequence shown here is derived from an EMBL/GenBank/DDBJ whole genome shotgun (WGS) entry which is preliminary data.</text>
</comment>
<dbReference type="PANTHER" id="PTHR14739:SF9">
    <property type="entry name" value="MICROTUBULE-ASSOCIATED PROTEIN 9"/>
    <property type="match status" value="1"/>
</dbReference>
<keyword evidence="3" id="KW-1185">Reference proteome</keyword>
<evidence type="ECO:0000313" key="3">
    <source>
        <dbReference type="Proteomes" id="UP000235965"/>
    </source>
</evidence>
<feature type="compositionally biased region" description="Basic and acidic residues" evidence="1">
    <location>
        <begin position="347"/>
        <end position="376"/>
    </location>
</feature>
<dbReference type="AlphaFoldDB" id="A0A2J7QSE6"/>
<evidence type="ECO:0008006" key="4">
    <source>
        <dbReference type="Google" id="ProtNLM"/>
    </source>
</evidence>
<organism evidence="2 3">
    <name type="scientific">Cryptotermes secundus</name>
    <dbReference type="NCBI Taxonomy" id="105785"/>
    <lineage>
        <taxon>Eukaryota</taxon>
        <taxon>Metazoa</taxon>
        <taxon>Ecdysozoa</taxon>
        <taxon>Arthropoda</taxon>
        <taxon>Hexapoda</taxon>
        <taxon>Insecta</taxon>
        <taxon>Pterygota</taxon>
        <taxon>Neoptera</taxon>
        <taxon>Polyneoptera</taxon>
        <taxon>Dictyoptera</taxon>
        <taxon>Blattodea</taxon>
        <taxon>Blattoidea</taxon>
        <taxon>Termitoidae</taxon>
        <taxon>Kalotermitidae</taxon>
        <taxon>Cryptotermitinae</taxon>
        <taxon>Cryptotermes</taxon>
    </lineage>
</organism>
<dbReference type="OrthoDB" id="8195903at2759"/>
<gene>
    <name evidence="2" type="ORF">B7P43_G00773</name>
</gene>
<dbReference type="EMBL" id="NEVH01011876">
    <property type="protein sequence ID" value="PNF31495.1"/>
    <property type="molecule type" value="Genomic_DNA"/>
</dbReference>
<sequence length="463" mass="54216">MDFFLVSPEMSVDVNDSQKYEESSPYRGFGSANSYVNAKSMYSDIRESNFHYTALDIDKLRIGDEEILQKAVCGIQDPHSNTKSPGELLASNISSPKPRKRSVSSISMTPRRNKSPEESAKKGYSSFQRSLKLLGLQPEDFGINNKINISGSHAPSYRVGPTFHTRLTKRSSSLENLRSAALSHMADGQSTPGEHLDRRILSNAVYEEWYFQKLEEARRKKKAQELNDQKKEEHIEKVKAEQKQKAEENFNEWKLLKNKQRQQGKQQQGQKKLENKAAEDFRLTDGTKVRRNQEEVFLVWKKEKDKLLRQRKLKQKIQKETVKPDNDKNAAAEMTFNLWKKQADETLKEKAQEEKRRKQEEEEAKKEKERVKRESAEASFCAWKKKKDSELKKKMMEDRLAEEQKKSAKLIREAERLYEAEQVFQEWLDQVEERQSKQIDYVQKQKEKNLHQFPWNPGGSVHW</sequence>
<dbReference type="GO" id="GO:0000281">
    <property type="term" value="P:mitotic cytokinesis"/>
    <property type="evidence" value="ECO:0007669"/>
    <property type="project" value="InterPro"/>
</dbReference>